<dbReference type="CDD" id="cd05753">
    <property type="entry name" value="Ig2_FcgammaR_like"/>
    <property type="match status" value="1"/>
</dbReference>
<evidence type="ECO:0000313" key="16">
    <source>
        <dbReference type="Ensembl" id="ENSBGRP00000003044.1"/>
    </source>
</evidence>
<name>A0A8B9WCB5_BOSMU</name>
<dbReference type="Proteomes" id="UP000694520">
    <property type="component" value="Chromosome 3"/>
</dbReference>
<evidence type="ECO:0000256" key="13">
    <source>
        <dbReference type="SAM" id="MobiDB-lite"/>
    </source>
</evidence>
<evidence type="ECO:0000259" key="15">
    <source>
        <dbReference type="PROSITE" id="PS50835"/>
    </source>
</evidence>
<evidence type="ECO:0000256" key="14">
    <source>
        <dbReference type="SAM" id="Phobius"/>
    </source>
</evidence>
<keyword evidence="11" id="KW-0325">Glycoprotein</keyword>
<dbReference type="GO" id="GO:0019770">
    <property type="term" value="F:IgG receptor activity"/>
    <property type="evidence" value="ECO:0007669"/>
    <property type="project" value="TreeGrafter"/>
</dbReference>
<evidence type="ECO:0000256" key="12">
    <source>
        <dbReference type="ARBA" id="ARBA00023319"/>
    </source>
</evidence>
<evidence type="ECO:0000256" key="11">
    <source>
        <dbReference type="ARBA" id="ARBA00023180"/>
    </source>
</evidence>
<dbReference type="GO" id="GO:0001788">
    <property type="term" value="P:antibody-dependent cellular cytotoxicity"/>
    <property type="evidence" value="ECO:0007669"/>
    <property type="project" value="TreeGrafter"/>
</dbReference>
<organism evidence="16 17">
    <name type="scientific">Bos mutus grunniens</name>
    <name type="common">Wild yak</name>
    <name type="synonym">Bos grunniens</name>
    <dbReference type="NCBI Taxonomy" id="30521"/>
    <lineage>
        <taxon>Eukaryota</taxon>
        <taxon>Metazoa</taxon>
        <taxon>Chordata</taxon>
        <taxon>Craniata</taxon>
        <taxon>Vertebrata</taxon>
        <taxon>Euteleostomi</taxon>
        <taxon>Mammalia</taxon>
        <taxon>Eutheria</taxon>
        <taxon>Laurasiatheria</taxon>
        <taxon>Artiodactyla</taxon>
        <taxon>Ruminantia</taxon>
        <taxon>Pecora</taxon>
        <taxon>Bovidae</taxon>
        <taxon>Bovinae</taxon>
        <taxon>Bos</taxon>
    </lineage>
</organism>
<feature type="compositionally biased region" description="Polar residues" evidence="13">
    <location>
        <begin position="294"/>
        <end position="303"/>
    </location>
</feature>
<feature type="transmembrane region" description="Helical" evidence="14">
    <location>
        <begin position="255"/>
        <end position="276"/>
    </location>
</feature>
<dbReference type="GO" id="GO:0050766">
    <property type="term" value="P:positive regulation of phagocytosis"/>
    <property type="evidence" value="ECO:0007669"/>
    <property type="project" value="TreeGrafter"/>
</dbReference>
<reference evidence="16" key="1">
    <citation type="submission" date="2019-05" db="EMBL/GenBank/DDBJ databases">
        <authorList>
            <person name="Zhang S."/>
            <person name="Liu J."/>
        </authorList>
    </citation>
    <scope>NUCLEOTIDE SEQUENCE [LARGE SCALE GENOMIC DNA]</scope>
</reference>
<feature type="domain" description="Ig-like" evidence="15">
    <location>
        <begin position="148"/>
        <end position="238"/>
    </location>
</feature>
<evidence type="ECO:0000256" key="7">
    <source>
        <dbReference type="ARBA" id="ARBA00022989"/>
    </source>
</evidence>
<dbReference type="Pfam" id="PF13895">
    <property type="entry name" value="Ig_2"/>
    <property type="match status" value="1"/>
</dbReference>
<dbReference type="GO" id="GO:0019864">
    <property type="term" value="F:IgG binding"/>
    <property type="evidence" value="ECO:0007669"/>
    <property type="project" value="UniProtKB-KW"/>
</dbReference>
<keyword evidence="5" id="KW-0732">Signal</keyword>
<keyword evidence="8 14" id="KW-0472">Membrane</keyword>
<dbReference type="InterPro" id="IPR013783">
    <property type="entry name" value="Ig-like_fold"/>
</dbReference>
<dbReference type="InterPro" id="IPR007110">
    <property type="entry name" value="Ig-like_dom"/>
</dbReference>
<keyword evidence="7 14" id="KW-1133">Transmembrane helix</keyword>
<evidence type="ECO:0000256" key="5">
    <source>
        <dbReference type="ARBA" id="ARBA00022729"/>
    </source>
</evidence>
<evidence type="ECO:0000256" key="10">
    <source>
        <dbReference type="ARBA" id="ARBA00023170"/>
    </source>
</evidence>
<protein>
    <recommendedName>
        <fullName evidence="15">Ig-like domain-containing protein</fullName>
    </recommendedName>
</protein>
<dbReference type="PANTHER" id="PTHR11481:SF97">
    <property type="entry name" value="LOW AFFINITY IMMUNOGLOBULIN GAMMA FC REGION RECEPTOR II-B-RELATED"/>
    <property type="match status" value="1"/>
</dbReference>
<evidence type="ECO:0000313" key="17">
    <source>
        <dbReference type="Proteomes" id="UP000694520"/>
    </source>
</evidence>
<evidence type="ECO:0000256" key="3">
    <source>
        <dbReference type="ARBA" id="ARBA00022652"/>
    </source>
</evidence>
<dbReference type="InterPro" id="IPR050488">
    <property type="entry name" value="Ig_Fc_receptor"/>
</dbReference>
<evidence type="ECO:0000256" key="9">
    <source>
        <dbReference type="ARBA" id="ARBA00023157"/>
    </source>
</evidence>
<keyword evidence="9" id="KW-1015">Disulfide bond</keyword>
<reference evidence="16" key="3">
    <citation type="submission" date="2025-09" db="UniProtKB">
        <authorList>
            <consortium name="Ensembl"/>
        </authorList>
    </citation>
    <scope>IDENTIFICATION</scope>
</reference>
<dbReference type="SMART" id="SM00409">
    <property type="entry name" value="IG"/>
    <property type="match status" value="1"/>
</dbReference>
<dbReference type="Gene3D" id="2.60.40.10">
    <property type="entry name" value="Immunoglobulins"/>
    <property type="match status" value="1"/>
</dbReference>
<comment type="subcellular location">
    <subcellularLocation>
        <location evidence="1">Cell membrane</location>
        <topology evidence="1">Single-pass type I membrane protein</topology>
    </subcellularLocation>
</comment>
<evidence type="ECO:0000256" key="2">
    <source>
        <dbReference type="ARBA" id="ARBA00022475"/>
    </source>
</evidence>
<accession>A0A8B9WCB5</accession>
<evidence type="ECO:0000256" key="4">
    <source>
        <dbReference type="ARBA" id="ARBA00022692"/>
    </source>
</evidence>
<keyword evidence="4 14" id="KW-0812">Transmembrane</keyword>
<dbReference type="AlphaFoldDB" id="A0A8B9WCB5"/>
<keyword evidence="6" id="KW-0677">Repeat</keyword>
<evidence type="ECO:0000256" key="8">
    <source>
        <dbReference type="ARBA" id="ARBA00023136"/>
    </source>
</evidence>
<dbReference type="Ensembl" id="ENSBGRT00000003464.1">
    <property type="protein sequence ID" value="ENSBGRP00000003044.1"/>
    <property type="gene ID" value="ENSBGRG00000001856.1"/>
</dbReference>
<dbReference type="GO" id="GO:0032760">
    <property type="term" value="P:positive regulation of tumor necrosis factor production"/>
    <property type="evidence" value="ECO:0007669"/>
    <property type="project" value="TreeGrafter"/>
</dbReference>
<dbReference type="GO" id="GO:0009897">
    <property type="term" value="C:external side of plasma membrane"/>
    <property type="evidence" value="ECO:0007669"/>
    <property type="project" value="TreeGrafter"/>
</dbReference>
<keyword evidence="10" id="KW-0675">Receptor</keyword>
<keyword evidence="12" id="KW-0393">Immunoglobulin domain</keyword>
<feature type="region of interest" description="Disordered" evidence="13">
    <location>
        <begin position="284"/>
        <end position="303"/>
    </location>
</feature>
<dbReference type="FunFam" id="2.60.40.10:FF:000217">
    <property type="entry name" value="High affinity immunoglobulin gamma Fc receptor I"/>
    <property type="match status" value="1"/>
</dbReference>
<dbReference type="PANTHER" id="PTHR11481">
    <property type="entry name" value="IMMUNOGLOBULIN FC RECEPTOR"/>
    <property type="match status" value="1"/>
</dbReference>
<evidence type="ECO:0000256" key="1">
    <source>
        <dbReference type="ARBA" id="ARBA00004251"/>
    </source>
</evidence>
<keyword evidence="17" id="KW-1185">Reference proteome</keyword>
<sequence>MTLPKDTGLCCVPLPCCLLSQTGFSPTSLGESDCTPGPLYPPAEASWARRAAAVSPRMGTRRQAYLNTYCVPATTVDSAANGTIVTSSAYEETEVQKNYLPRITGCIHEGARIRDQGCVSPHLNSPRHTLAPGGMVWVSDLSQDLPGPAVPLCLSDWLLLQTPSLVFQEGEPIMLRCHSWRNQPLNKITFYQDGKSKIFSYQRTNFSIPLANLSHSGQYHCTAFIGKMLHSSQPVNITVQDGNEGPAVPLIFSPWYQITFCLVMGLLLAVDTGLYFSVQRDLQSSMGDGKNNKVRWSQDPQDK</sequence>
<dbReference type="PROSITE" id="PS50835">
    <property type="entry name" value="IG_LIKE"/>
    <property type="match status" value="1"/>
</dbReference>
<keyword evidence="2" id="KW-1003">Cell membrane</keyword>
<dbReference type="SUPFAM" id="SSF48726">
    <property type="entry name" value="Immunoglobulin"/>
    <property type="match status" value="1"/>
</dbReference>
<evidence type="ECO:0000256" key="6">
    <source>
        <dbReference type="ARBA" id="ARBA00022737"/>
    </source>
</evidence>
<keyword evidence="3" id="KW-0390">IgG-binding protein</keyword>
<dbReference type="InterPro" id="IPR003599">
    <property type="entry name" value="Ig_sub"/>
</dbReference>
<dbReference type="InterPro" id="IPR036179">
    <property type="entry name" value="Ig-like_dom_sf"/>
</dbReference>
<proteinExistence type="predicted"/>
<reference evidence="16" key="2">
    <citation type="submission" date="2025-08" db="UniProtKB">
        <authorList>
            <consortium name="Ensembl"/>
        </authorList>
    </citation>
    <scope>IDENTIFICATION</scope>
</reference>
<dbReference type="GeneTree" id="ENSGT01050000244808"/>